<comment type="caution">
    <text evidence="3">The sequence shown here is derived from an EMBL/GenBank/DDBJ whole genome shotgun (WGS) entry which is preliminary data.</text>
</comment>
<evidence type="ECO:0000313" key="4">
    <source>
        <dbReference type="Proteomes" id="UP001586593"/>
    </source>
</evidence>
<evidence type="ECO:0000313" key="3">
    <source>
        <dbReference type="EMBL" id="KAL1874361.1"/>
    </source>
</evidence>
<feature type="region of interest" description="Disordered" evidence="1">
    <location>
        <begin position="279"/>
        <end position="318"/>
    </location>
</feature>
<keyword evidence="4" id="KW-1185">Reference proteome</keyword>
<dbReference type="Pfam" id="PF12825">
    <property type="entry name" value="DUF3818"/>
    <property type="match status" value="2"/>
</dbReference>
<feature type="domain" description="PX" evidence="2">
    <location>
        <begin position="145"/>
        <end position="278"/>
    </location>
</feature>
<sequence length="536" mass="59013">MDGVHKLMPYTMIKQTLRIGNAATMLGGMMRLLLAKVTVGAISNWFGFTQNADDGMNLLQRIISMVLSWDASVFRRLAEKIEKARDGPSKDHIKVIKRYVTEATRDQHEHIRAMSREKPESIIAAIFSDSQPDLLSSLSDAQHAQCLEYLSAILSVRDREEITNVLCRRNPDLFTQAIRDLIAAFEPIIRTLHENVDLREHVSAAEKVLNDFIETSKSKRVEGNELMGEHPPSVEDYVRLLERNRQFLYKWVHQVAANCPEVREVVRTWAKKTVRVFRQRHSDAEGPRGSTEENIASRNDPRPHETPARQKPSSGQAGDMTSVLQQLFQNLPDGNQTDLLRDLDAHAKYLAALNTLSLERMQRVLNNLKHEAGSTMTSNGNDRIGKANAASSGQAGILRRPWPFSTAASGSLSGRGTPASMSSATAPSKQSTSGPGVFLLRWQALLDRTLITPATANGPLRSGKDVKASTTPAKAAAIAASGDSRGSDWDSGSFARRAEEDVPTAPNVSAILRALGPGFRHLIMDIAREDALFSAG</sequence>
<reference evidence="3 4" key="1">
    <citation type="journal article" date="2024" name="Commun. Biol.">
        <title>Comparative genomic analysis of thermophilic fungi reveals convergent evolutionary adaptations and gene losses.</title>
        <authorList>
            <person name="Steindorff A.S."/>
            <person name="Aguilar-Pontes M.V."/>
            <person name="Robinson A.J."/>
            <person name="Andreopoulos B."/>
            <person name="LaButti K."/>
            <person name="Kuo A."/>
            <person name="Mondo S."/>
            <person name="Riley R."/>
            <person name="Otillar R."/>
            <person name="Haridas S."/>
            <person name="Lipzen A."/>
            <person name="Grimwood J."/>
            <person name="Schmutz J."/>
            <person name="Clum A."/>
            <person name="Reid I.D."/>
            <person name="Moisan M.C."/>
            <person name="Butler G."/>
            <person name="Nguyen T.T.M."/>
            <person name="Dewar K."/>
            <person name="Conant G."/>
            <person name="Drula E."/>
            <person name="Henrissat B."/>
            <person name="Hansel C."/>
            <person name="Singer S."/>
            <person name="Hutchinson M.I."/>
            <person name="de Vries R.P."/>
            <person name="Natvig D.O."/>
            <person name="Powell A.J."/>
            <person name="Tsang A."/>
            <person name="Grigoriev I.V."/>
        </authorList>
    </citation>
    <scope>NUCLEOTIDE SEQUENCE [LARGE SCALE GENOMIC DNA]</scope>
    <source>
        <strain evidence="3 4">ATCC 24622</strain>
    </source>
</reference>
<proteinExistence type="predicted"/>
<feature type="domain" description="PX" evidence="2">
    <location>
        <begin position="3"/>
        <end position="136"/>
    </location>
</feature>
<name>A0ABR3XF36_9PEZI</name>
<dbReference type="PANTHER" id="PTHR47185">
    <property type="entry name" value="PX DOMAIN-CONTAINING PROTEIN YPR097W"/>
    <property type="match status" value="1"/>
</dbReference>
<gene>
    <name evidence="3" type="ORF">VTK73DRAFT_444</name>
</gene>
<evidence type="ECO:0000256" key="1">
    <source>
        <dbReference type="SAM" id="MobiDB-lite"/>
    </source>
</evidence>
<dbReference type="EMBL" id="JAZHXJ010000108">
    <property type="protein sequence ID" value="KAL1874361.1"/>
    <property type="molecule type" value="Genomic_DNA"/>
</dbReference>
<protein>
    <recommendedName>
        <fullName evidence="2">PX domain-containing protein</fullName>
    </recommendedName>
</protein>
<dbReference type="InterPro" id="IPR024554">
    <property type="entry name" value="LEC1-like_C"/>
</dbReference>
<evidence type="ECO:0000259" key="2">
    <source>
        <dbReference type="Pfam" id="PF12825"/>
    </source>
</evidence>
<accession>A0ABR3XF36</accession>
<organism evidence="3 4">
    <name type="scientific">Phialemonium thermophilum</name>
    <dbReference type="NCBI Taxonomy" id="223376"/>
    <lineage>
        <taxon>Eukaryota</taxon>
        <taxon>Fungi</taxon>
        <taxon>Dikarya</taxon>
        <taxon>Ascomycota</taxon>
        <taxon>Pezizomycotina</taxon>
        <taxon>Sordariomycetes</taxon>
        <taxon>Sordariomycetidae</taxon>
        <taxon>Cephalothecales</taxon>
        <taxon>Cephalothecaceae</taxon>
        <taxon>Phialemonium</taxon>
    </lineage>
</organism>
<feature type="compositionally biased region" description="Basic and acidic residues" evidence="1">
    <location>
        <begin position="299"/>
        <end position="308"/>
    </location>
</feature>
<dbReference type="InterPro" id="IPR047168">
    <property type="entry name" value="LEC1-like"/>
</dbReference>
<feature type="region of interest" description="Disordered" evidence="1">
    <location>
        <begin position="372"/>
        <end position="434"/>
    </location>
</feature>
<dbReference type="PANTHER" id="PTHR47185:SF2">
    <property type="entry name" value="FUNGAL PROTEIN"/>
    <property type="match status" value="1"/>
</dbReference>
<dbReference type="Proteomes" id="UP001586593">
    <property type="component" value="Unassembled WGS sequence"/>
</dbReference>
<feature type="compositionally biased region" description="Low complexity" evidence="1">
    <location>
        <begin position="417"/>
        <end position="428"/>
    </location>
</feature>